<feature type="binding site" evidence="7">
    <location>
        <position position="252"/>
    </location>
    <ligand>
        <name>[4Fe-4S] cluster</name>
        <dbReference type="ChEBI" id="CHEBI:49883"/>
    </ligand>
</feature>
<feature type="binding site" evidence="7">
    <location>
        <position position="399"/>
    </location>
    <ligand>
        <name>[4Fe-4S] cluster</name>
        <dbReference type="ChEBI" id="CHEBI:49883"/>
    </ligand>
</feature>
<feature type="binding site" evidence="7">
    <location>
        <position position="363"/>
    </location>
    <ligand>
        <name>Mg(2+)</name>
        <dbReference type="ChEBI" id="CHEBI:18420"/>
    </ligand>
</feature>
<dbReference type="Proteomes" id="UP001277761">
    <property type="component" value="Unassembled WGS sequence"/>
</dbReference>
<evidence type="ECO:0000256" key="7">
    <source>
        <dbReference type="HAMAP-Rule" id="MF_01931"/>
    </source>
</evidence>
<feature type="binding site" evidence="7">
    <location>
        <position position="453"/>
    </location>
    <ligand>
        <name>[4Fe-4S] cluster</name>
        <dbReference type="ChEBI" id="CHEBI:49883"/>
    </ligand>
</feature>
<comment type="cofactor">
    <cofactor evidence="7">
        <name>Mg(2+)</name>
        <dbReference type="ChEBI" id="CHEBI:18420"/>
    </cofactor>
    <text evidence="7">Binds 1 Mg(2+) ion per subunit.</text>
</comment>
<comment type="pathway">
    <text evidence="1 7 8">Purine metabolism; IMP biosynthesis via de novo pathway; N(1)-(5-phospho-D-ribosyl)glycinamide from 5-phospho-alpha-D-ribose 1-diphosphate: step 1/2.</text>
</comment>
<dbReference type="PROSITE" id="PS51278">
    <property type="entry name" value="GATASE_TYPE_2"/>
    <property type="match status" value="1"/>
</dbReference>
<keyword evidence="5 7" id="KW-0658">Purine biosynthesis</keyword>
<keyword evidence="7" id="KW-0479">Metal-binding</keyword>
<evidence type="ECO:0000256" key="6">
    <source>
        <dbReference type="ARBA" id="ARBA00022962"/>
    </source>
</evidence>
<comment type="catalytic activity">
    <reaction evidence="7 8">
        <text>5-phospho-beta-D-ribosylamine + L-glutamate + diphosphate = 5-phospho-alpha-D-ribose 1-diphosphate + L-glutamine + H2O</text>
        <dbReference type="Rhea" id="RHEA:14905"/>
        <dbReference type="ChEBI" id="CHEBI:15377"/>
        <dbReference type="ChEBI" id="CHEBI:29985"/>
        <dbReference type="ChEBI" id="CHEBI:33019"/>
        <dbReference type="ChEBI" id="CHEBI:58017"/>
        <dbReference type="ChEBI" id="CHEBI:58359"/>
        <dbReference type="ChEBI" id="CHEBI:58681"/>
        <dbReference type="EC" id="2.4.2.14"/>
    </reaction>
</comment>
<keyword evidence="7" id="KW-0004">4Fe-4S</keyword>
<evidence type="ECO:0000256" key="8">
    <source>
        <dbReference type="PIRNR" id="PIRNR000485"/>
    </source>
</evidence>
<reference evidence="10 11" key="1">
    <citation type="submission" date="2023-11" db="EMBL/GenBank/DDBJ databases">
        <authorList>
            <person name="Xu M."/>
            <person name="Jiang T."/>
        </authorList>
    </citation>
    <scope>NUCLEOTIDE SEQUENCE [LARGE SCALE GENOMIC DNA]</scope>
    <source>
        <strain evidence="10 11">SD</strain>
    </source>
</reference>
<comment type="cofactor">
    <cofactor evidence="7">
        <name>[4Fe-4S] cluster</name>
        <dbReference type="ChEBI" id="CHEBI:49883"/>
    </cofactor>
    <text evidence="7">Binds 1 [4Fe-4S] cluster per subunit.</text>
</comment>
<protein>
    <recommendedName>
        <fullName evidence="7">Amidophosphoribosyltransferase</fullName>
        <shortName evidence="7">ATase</shortName>
        <ecNumber evidence="7">2.4.2.14</ecNumber>
    </recommendedName>
    <alternativeName>
        <fullName evidence="7">Glutamine phosphoribosylpyrophosphate amidotransferase</fullName>
        <shortName evidence="7">GPATase</shortName>
    </alternativeName>
</protein>
<feature type="binding site" evidence="7">
    <location>
        <position position="300"/>
    </location>
    <ligand>
        <name>Mg(2+)</name>
        <dbReference type="ChEBI" id="CHEBI:18420"/>
    </ligand>
</feature>
<dbReference type="EC" id="2.4.2.14" evidence="7"/>
<evidence type="ECO:0000256" key="4">
    <source>
        <dbReference type="ARBA" id="ARBA00022679"/>
    </source>
</evidence>
<dbReference type="NCBIfam" id="TIGR01134">
    <property type="entry name" value="purF"/>
    <property type="match status" value="1"/>
</dbReference>
<dbReference type="InterPro" id="IPR035584">
    <property type="entry name" value="PurF_N"/>
</dbReference>
<dbReference type="PIRSF" id="PIRSF000485">
    <property type="entry name" value="Amd_phspho_trans"/>
    <property type="match status" value="1"/>
</dbReference>
<keyword evidence="6 7" id="KW-0315">Glutamine amidotransferase</keyword>
<dbReference type="SUPFAM" id="SSF53271">
    <property type="entry name" value="PRTase-like"/>
    <property type="match status" value="1"/>
</dbReference>
<dbReference type="PANTHER" id="PTHR11907">
    <property type="entry name" value="AMIDOPHOSPHORIBOSYLTRANSFERASE"/>
    <property type="match status" value="1"/>
</dbReference>
<evidence type="ECO:0000256" key="5">
    <source>
        <dbReference type="ARBA" id="ARBA00022755"/>
    </source>
</evidence>
<sequence length="481" mass="52622">MRARQLDHRDGPRDECGVFGVYAPGRDVAKFAYYGLYALQHRGQESAGIASADLGGYIITQRALGLVSQVFAEHDLRALAGDLAVGHTRYSTTGGNEWENSQPVHRNDLRELALAHNGNLINAVELHSELVAQGVHFRATTDSEIMAALLATYPATSLEDAIAACIPRLRGAYSTVVMARDKVCAFRDPQGIRPLVLGRIDEDAWVVASETCALDIIGATYVRDVRPGEMVVLDERGVTSRQVVSGEREAFCLFEYIYFARPDSRMNGQLLQRSRGRMGELLAREAPAPGADLVVPVPDSGIPAARGFANASGLPMDDGFVKNRYVQRTFIQPGNELRQHGLRLKFNPLPEVIGGKSLVVVDDSIVRGNTTRQLVKMLRDAGAREVHFRITAPPIRNPCHYGVDMSSREEMVAHERTIAEVCEHIGADSVAYLSLEGVYEAINGEQASHCDACFSGRYPLEGTEGHLGKFALENQLPMIKA</sequence>
<keyword evidence="7" id="KW-0460">Magnesium</keyword>
<dbReference type="InterPro" id="IPR005854">
    <property type="entry name" value="PurF"/>
</dbReference>
<dbReference type="CDD" id="cd00715">
    <property type="entry name" value="GPATase_N"/>
    <property type="match status" value="1"/>
</dbReference>
<dbReference type="Gene3D" id="3.40.50.2020">
    <property type="match status" value="1"/>
</dbReference>
<dbReference type="InterPro" id="IPR000836">
    <property type="entry name" value="PRTase_dom"/>
</dbReference>
<dbReference type="Pfam" id="PF13537">
    <property type="entry name" value="GATase_7"/>
    <property type="match status" value="1"/>
</dbReference>
<evidence type="ECO:0000256" key="2">
    <source>
        <dbReference type="ARBA" id="ARBA00010138"/>
    </source>
</evidence>
<dbReference type="InterPro" id="IPR029057">
    <property type="entry name" value="PRTase-like"/>
</dbReference>
<dbReference type="SUPFAM" id="SSF56235">
    <property type="entry name" value="N-terminal nucleophile aminohydrolases (Ntn hydrolases)"/>
    <property type="match status" value="1"/>
</dbReference>
<evidence type="ECO:0000256" key="1">
    <source>
        <dbReference type="ARBA" id="ARBA00005209"/>
    </source>
</evidence>
<comment type="function">
    <text evidence="7">Catalyzes the formation of phosphoribosylamine from phosphoribosylpyrophosphate (PRPP) and glutamine.</text>
</comment>
<keyword evidence="4 7" id="KW-0808">Transferase</keyword>
<feature type="active site" description="Nucleophile" evidence="7">
    <location>
        <position position="16"/>
    </location>
</feature>
<dbReference type="HAMAP" id="MF_01931">
    <property type="entry name" value="PurF"/>
    <property type="match status" value="1"/>
</dbReference>
<accession>A0ABU4VJ19</accession>
<evidence type="ECO:0000313" key="10">
    <source>
        <dbReference type="EMBL" id="MDX8151826.1"/>
    </source>
</evidence>
<evidence type="ECO:0000256" key="3">
    <source>
        <dbReference type="ARBA" id="ARBA00022676"/>
    </source>
</evidence>
<feature type="domain" description="Glutamine amidotransferase type-2" evidence="9">
    <location>
        <begin position="16"/>
        <end position="236"/>
    </location>
</feature>
<dbReference type="Gene3D" id="3.60.20.10">
    <property type="entry name" value="Glutamine Phosphoribosylpyrophosphate, subunit 1, domain 1"/>
    <property type="match status" value="1"/>
</dbReference>
<feature type="binding site" evidence="7">
    <location>
        <position position="450"/>
    </location>
    <ligand>
        <name>[4Fe-4S] cluster</name>
        <dbReference type="ChEBI" id="CHEBI:49883"/>
    </ligand>
</feature>
<keyword evidence="3 7" id="KW-0328">Glycosyltransferase</keyword>
<evidence type="ECO:0000259" key="9">
    <source>
        <dbReference type="PROSITE" id="PS51278"/>
    </source>
</evidence>
<keyword evidence="7" id="KW-0408">Iron</keyword>
<dbReference type="CDD" id="cd06223">
    <property type="entry name" value="PRTases_typeI"/>
    <property type="match status" value="1"/>
</dbReference>
<organism evidence="10 11">
    <name type="scientific">Patulibacter brassicae</name>
    <dbReference type="NCBI Taxonomy" id="1705717"/>
    <lineage>
        <taxon>Bacteria</taxon>
        <taxon>Bacillati</taxon>
        <taxon>Actinomycetota</taxon>
        <taxon>Thermoleophilia</taxon>
        <taxon>Solirubrobacterales</taxon>
        <taxon>Patulibacteraceae</taxon>
        <taxon>Patulibacter</taxon>
    </lineage>
</organism>
<evidence type="ECO:0000313" key="11">
    <source>
        <dbReference type="Proteomes" id="UP001277761"/>
    </source>
</evidence>
<dbReference type="InterPro" id="IPR029055">
    <property type="entry name" value="Ntn_hydrolases_N"/>
</dbReference>
<comment type="caution">
    <text evidence="10">The sequence shown here is derived from an EMBL/GenBank/DDBJ whole genome shotgun (WGS) entry which is preliminary data.</text>
</comment>
<dbReference type="GO" id="GO:0004044">
    <property type="term" value="F:amidophosphoribosyltransferase activity"/>
    <property type="evidence" value="ECO:0007669"/>
    <property type="project" value="UniProtKB-EC"/>
</dbReference>
<comment type="similarity">
    <text evidence="2 7 8">In the C-terminal section; belongs to the purine/pyrimidine phosphoribosyltransferase family.</text>
</comment>
<feature type="binding site" evidence="7">
    <location>
        <position position="362"/>
    </location>
    <ligand>
        <name>Mg(2+)</name>
        <dbReference type="ChEBI" id="CHEBI:18420"/>
    </ligand>
</feature>
<proteinExistence type="inferred from homology"/>
<dbReference type="InterPro" id="IPR017932">
    <property type="entry name" value="GATase_2_dom"/>
</dbReference>
<name>A0ABU4VJ19_9ACTN</name>
<gene>
    <name evidence="7 10" type="primary">purF</name>
    <name evidence="10" type="ORF">SK069_09495</name>
</gene>
<keyword evidence="7" id="KW-0411">Iron-sulfur</keyword>
<dbReference type="EMBL" id="JAXAVX010000004">
    <property type="protein sequence ID" value="MDX8151826.1"/>
    <property type="molecule type" value="Genomic_DNA"/>
</dbReference>
<keyword evidence="11" id="KW-1185">Reference proteome</keyword>
<dbReference type="RefSeq" id="WP_319953981.1">
    <property type="nucleotide sequence ID" value="NZ_JAXAVX010000004.1"/>
</dbReference>